<reference evidence="2 3" key="1">
    <citation type="submission" date="2014-04" db="EMBL/GenBank/DDBJ databases">
        <authorList>
            <consortium name="DOE Joint Genome Institute"/>
            <person name="Kuo A."/>
            <person name="Kohler A."/>
            <person name="Costa M.D."/>
            <person name="Nagy L.G."/>
            <person name="Floudas D."/>
            <person name="Copeland A."/>
            <person name="Barry K.W."/>
            <person name="Cichocki N."/>
            <person name="Veneault-Fourrey C."/>
            <person name="LaButti K."/>
            <person name="Lindquist E.A."/>
            <person name="Lipzen A."/>
            <person name="Lundell T."/>
            <person name="Morin E."/>
            <person name="Murat C."/>
            <person name="Sun H."/>
            <person name="Tunlid A."/>
            <person name="Henrissat B."/>
            <person name="Grigoriev I.V."/>
            <person name="Hibbett D.S."/>
            <person name="Martin F."/>
            <person name="Nordberg H.P."/>
            <person name="Cantor M.N."/>
            <person name="Hua S.X."/>
        </authorList>
    </citation>
    <scope>NUCLEOTIDE SEQUENCE [LARGE SCALE GENOMIC DNA]</scope>
    <source>
        <strain evidence="2 3">Marx 270</strain>
    </source>
</reference>
<dbReference type="Proteomes" id="UP000054217">
    <property type="component" value="Unassembled WGS sequence"/>
</dbReference>
<dbReference type="STRING" id="870435.A0A0C3JXL7"/>
<gene>
    <name evidence="2" type="ORF">M404DRAFT_18133</name>
</gene>
<accession>A0A0C3JXL7</accession>
<dbReference type="OrthoDB" id="2669721at2759"/>
<evidence type="ECO:0000256" key="1">
    <source>
        <dbReference type="SAM" id="MobiDB-lite"/>
    </source>
</evidence>
<dbReference type="EMBL" id="KN831945">
    <property type="protein sequence ID" value="KIO13863.1"/>
    <property type="molecule type" value="Genomic_DNA"/>
</dbReference>
<dbReference type="Pfam" id="PF02992">
    <property type="entry name" value="Transposase_21"/>
    <property type="match status" value="1"/>
</dbReference>
<dbReference type="AlphaFoldDB" id="A0A0C3JXL7"/>
<evidence type="ECO:0000313" key="3">
    <source>
        <dbReference type="Proteomes" id="UP000054217"/>
    </source>
</evidence>
<feature type="compositionally biased region" description="Basic and acidic residues" evidence="1">
    <location>
        <begin position="127"/>
        <end position="156"/>
    </location>
</feature>
<sequence>MPDPAPNLWCVCRKYCKGVHRPIHTLRTWKQHLREADDDEKVSITLATRSDTFRAFIATSAASTSASNESGTAGHARLTLEAEDRPQLPSQGDGHQNQMDDHMHMDKVADQRDADEHVDDGLGDFCSDDRAGDFRGDDGTGDVHGDDSPGDVRGDDGAGDVCGDDGPRDFRGNDGAGEFHCNNSPGDSCNHDPPAGRDDDRPPAPPICSPLLDLDIEKLICDACLPKIWRSLHFVKDIRNASLNDGVGITDDLSTELALSMFLALEHSSENAYTKIQRAVQKAFPDCELPMFHQTKRLLANLSGVTSVVKDMCINSCAAFVGPLSALDTCPECSELRCDQVKLQRSNGRTKHPRAVFHTIPIAPQLQALWRHPETAEKMHYQENRTRQLFEEIQRNNGLVDAYDDIFCREAYLRAVAQNRIKPEDMLLMLSIDGAQLYESKESDCWIYIWIILDLSPDYHYKKKHVLPGAIIPGPKKPKVIDSFLFPGLHHLSTVQHEGLRIWDASRDCEFTSCPFLFLACADGPGLLTLSNFVGHQGKNRCHMLCPVKGCRKPGVSQYYPVLLKLHNYNIPDCDHPDVNVYDVGPGNSQVYIEQLMYLISSHTQAEYERRCLKMGIVGPSILLSLQPHLIQGIPEVFSSELMHLSGANIAALWVDLWWGEFDCMPTDNKSSWYWAIFKDRATWEAHSLAVATCKTYLPGSFDVAPCNPCLHANSWYKATEYITWIHNLCPALLYGVLPVRIWRNFCKFVAGLRIMSQYSITPAQLCHASQLISEWAPEFKRIFYQRRVNRIPFIRPCVHLTCHLPSEAAHISSPICSSQWTMERTIGNLGQEIQQPSDPFSNLAQQGICHCQVNMLKAMLPHLDPPENVNPHASADLHNGYVLLAKRDKRLITLRGAEAQIISEYLGVPFAPRIRRWARLRLPNGQIARSEYQELQKSPDEIRMARNVKVFLDGRDRIAEVRYFTRLVVRAPGNHSNDDDLDAPDKFEYDNVALITLYSDPHPHLFEQSYGVVASCTKQGELSLQVIPVSSIQSVIVMVPHRPIIQGTVKERYFLVEKMGVDVARLGVEENEED</sequence>
<evidence type="ECO:0000313" key="2">
    <source>
        <dbReference type="EMBL" id="KIO13863.1"/>
    </source>
</evidence>
<proteinExistence type="predicted"/>
<keyword evidence="3" id="KW-1185">Reference proteome</keyword>
<organism evidence="2 3">
    <name type="scientific">Pisolithus tinctorius Marx 270</name>
    <dbReference type="NCBI Taxonomy" id="870435"/>
    <lineage>
        <taxon>Eukaryota</taxon>
        <taxon>Fungi</taxon>
        <taxon>Dikarya</taxon>
        <taxon>Basidiomycota</taxon>
        <taxon>Agaricomycotina</taxon>
        <taxon>Agaricomycetes</taxon>
        <taxon>Agaricomycetidae</taxon>
        <taxon>Boletales</taxon>
        <taxon>Sclerodermatineae</taxon>
        <taxon>Pisolithaceae</taxon>
        <taxon>Pisolithus</taxon>
    </lineage>
</organism>
<reference evidence="3" key="2">
    <citation type="submission" date="2015-01" db="EMBL/GenBank/DDBJ databases">
        <title>Evolutionary Origins and Diversification of the Mycorrhizal Mutualists.</title>
        <authorList>
            <consortium name="DOE Joint Genome Institute"/>
            <consortium name="Mycorrhizal Genomics Consortium"/>
            <person name="Kohler A."/>
            <person name="Kuo A."/>
            <person name="Nagy L.G."/>
            <person name="Floudas D."/>
            <person name="Copeland A."/>
            <person name="Barry K.W."/>
            <person name="Cichocki N."/>
            <person name="Veneault-Fourrey C."/>
            <person name="LaButti K."/>
            <person name="Lindquist E.A."/>
            <person name="Lipzen A."/>
            <person name="Lundell T."/>
            <person name="Morin E."/>
            <person name="Murat C."/>
            <person name="Riley R."/>
            <person name="Ohm R."/>
            <person name="Sun H."/>
            <person name="Tunlid A."/>
            <person name="Henrissat B."/>
            <person name="Grigoriev I.V."/>
            <person name="Hibbett D.S."/>
            <person name="Martin F."/>
        </authorList>
    </citation>
    <scope>NUCLEOTIDE SEQUENCE [LARGE SCALE GENOMIC DNA]</scope>
    <source>
        <strain evidence="3">Marx 270</strain>
    </source>
</reference>
<dbReference type="HOGENOM" id="CLU_007337_0_2_1"/>
<protein>
    <submittedName>
        <fullName evidence="2">Uncharacterized protein</fullName>
    </submittedName>
</protein>
<dbReference type="InParanoid" id="A0A0C3JXL7"/>
<feature type="region of interest" description="Disordered" evidence="1">
    <location>
        <begin position="117"/>
        <end position="204"/>
    </location>
</feature>
<name>A0A0C3JXL7_PISTI</name>
<dbReference type="InterPro" id="IPR004242">
    <property type="entry name" value="Transposase_21"/>
</dbReference>